<protein>
    <recommendedName>
        <fullName evidence="10">Integrase</fullName>
    </recommendedName>
</protein>
<keyword evidence="3 5" id="KW-0238">DNA-binding</keyword>
<evidence type="ECO:0000313" key="9">
    <source>
        <dbReference type="Proteomes" id="UP000076967"/>
    </source>
</evidence>
<comment type="similarity">
    <text evidence="1">Belongs to the 'phage' integrase family.</text>
</comment>
<dbReference type="GO" id="GO:0003677">
    <property type="term" value="F:DNA binding"/>
    <property type="evidence" value="ECO:0007669"/>
    <property type="project" value="UniProtKB-UniRule"/>
</dbReference>
<keyword evidence="2" id="KW-0229">DNA integration</keyword>
<dbReference type="EMBL" id="LVJH01000007">
    <property type="protein sequence ID" value="OAB44169.1"/>
    <property type="molecule type" value="Genomic_DNA"/>
</dbReference>
<comment type="caution">
    <text evidence="8">The sequence shown here is derived from an EMBL/GenBank/DDBJ whole genome shotgun (WGS) entry which is preliminary data.</text>
</comment>
<evidence type="ECO:0008006" key="10">
    <source>
        <dbReference type="Google" id="ProtNLM"/>
    </source>
</evidence>
<evidence type="ECO:0000256" key="5">
    <source>
        <dbReference type="PROSITE-ProRule" id="PRU01248"/>
    </source>
</evidence>
<dbReference type="PROSITE" id="PS51900">
    <property type="entry name" value="CB"/>
    <property type="match status" value="1"/>
</dbReference>
<evidence type="ECO:0000256" key="2">
    <source>
        <dbReference type="ARBA" id="ARBA00022908"/>
    </source>
</evidence>
<evidence type="ECO:0000256" key="4">
    <source>
        <dbReference type="ARBA" id="ARBA00023172"/>
    </source>
</evidence>
<dbReference type="Pfam" id="PF00589">
    <property type="entry name" value="Phage_integrase"/>
    <property type="match status" value="1"/>
</dbReference>
<dbReference type="RefSeq" id="WP_068530062.1">
    <property type="nucleotide sequence ID" value="NZ_LVJH01000007.1"/>
</dbReference>
<dbReference type="Gene3D" id="1.10.443.10">
    <property type="entry name" value="Intergrase catalytic core"/>
    <property type="match status" value="1"/>
</dbReference>
<dbReference type="PANTHER" id="PTHR30349:SF41">
    <property type="entry name" value="INTEGRASE_RECOMBINASE PROTEIN MJ0367-RELATED"/>
    <property type="match status" value="1"/>
</dbReference>
<dbReference type="GO" id="GO:0015074">
    <property type="term" value="P:DNA integration"/>
    <property type="evidence" value="ECO:0007669"/>
    <property type="project" value="UniProtKB-KW"/>
</dbReference>
<dbReference type="InterPro" id="IPR011010">
    <property type="entry name" value="DNA_brk_join_enz"/>
</dbReference>
<dbReference type="GO" id="GO:0006310">
    <property type="term" value="P:DNA recombination"/>
    <property type="evidence" value="ECO:0007669"/>
    <property type="project" value="UniProtKB-KW"/>
</dbReference>
<evidence type="ECO:0000313" key="8">
    <source>
        <dbReference type="EMBL" id="OAB44169.1"/>
    </source>
</evidence>
<dbReference type="InterPro" id="IPR002104">
    <property type="entry name" value="Integrase_catalytic"/>
</dbReference>
<accession>A0A168M3F1</accession>
<feature type="domain" description="Tyr recombinase" evidence="6">
    <location>
        <begin position="135"/>
        <end position="228"/>
    </location>
</feature>
<dbReference type="AlphaFoldDB" id="A0A168M3F1"/>
<dbReference type="Gene3D" id="1.10.150.130">
    <property type="match status" value="1"/>
</dbReference>
<dbReference type="InterPro" id="IPR010998">
    <property type="entry name" value="Integrase_recombinase_N"/>
</dbReference>
<dbReference type="CDD" id="cd00397">
    <property type="entry name" value="DNA_BRE_C"/>
    <property type="match status" value="1"/>
</dbReference>
<dbReference type="InterPro" id="IPR050090">
    <property type="entry name" value="Tyrosine_recombinase_XerCD"/>
</dbReference>
<dbReference type="Proteomes" id="UP000076967">
    <property type="component" value="Unassembled WGS sequence"/>
</dbReference>
<dbReference type="PROSITE" id="PS51898">
    <property type="entry name" value="TYR_RECOMBINASE"/>
    <property type="match status" value="1"/>
</dbReference>
<gene>
    <name evidence="8" type="ORF">PGLA_05720</name>
</gene>
<evidence type="ECO:0000259" key="7">
    <source>
        <dbReference type="PROSITE" id="PS51900"/>
    </source>
</evidence>
<dbReference type="InterPro" id="IPR044068">
    <property type="entry name" value="CB"/>
</dbReference>
<dbReference type="OrthoDB" id="107900at2"/>
<sequence length="228" mass="27444">MTDLEFQLDNFMLYCSSKNLSRKTLASYEQTLKLFIKYLKDTFEIEEVKKVQSGHIRQYIKYLRERGKYTVVNNELTKNNNHPENRTDYKKEISTTTIANYVRNIKVFFNYLFEVEREIPKNIVEKIENPKIERKQKKRLSSDEIKNVFGQFETSTFHGYRNYVIARLLLDTGMRIGECLSLLEKNFDFQHKSILVTNPKNKQERYVYFSFNDCRFDCLLEILRLFDN</sequence>
<dbReference type="InterPro" id="IPR004107">
    <property type="entry name" value="Integrase_SAM-like_N"/>
</dbReference>
<keyword evidence="4" id="KW-0233">DNA recombination</keyword>
<feature type="domain" description="Core-binding (CB)" evidence="7">
    <location>
        <begin position="2"/>
        <end position="113"/>
    </location>
</feature>
<name>A0A168M3F1_9BACL</name>
<dbReference type="Pfam" id="PF02899">
    <property type="entry name" value="Phage_int_SAM_1"/>
    <property type="match status" value="1"/>
</dbReference>
<evidence type="ECO:0000259" key="6">
    <source>
        <dbReference type="PROSITE" id="PS51898"/>
    </source>
</evidence>
<reference evidence="8 9" key="1">
    <citation type="submission" date="2016-03" db="EMBL/GenBank/DDBJ databases">
        <title>Draft genome sequence of Paenibacillus glacialis DSM 22343.</title>
        <authorList>
            <person name="Shin S.-K."/>
            <person name="Yi H."/>
        </authorList>
    </citation>
    <scope>NUCLEOTIDE SEQUENCE [LARGE SCALE GENOMIC DNA]</scope>
    <source>
        <strain evidence="8 9">DSM 22343</strain>
    </source>
</reference>
<evidence type="ECO:0000256" key="1">
    <source>
        <dbReference type="ARBA" id="ARBA00008857"/>
    </source>
</evidence>
<organism evidence="8 9">
    <name type="scientific">Paenibacillus glacialis</name>
    <dbReference type="NCBI Taxonomy" id="494026"/>
    <lineage>
        <taxon>Bacteria</taxon>
        <taxon>Bacillati</taxon>
        <taxon>Bacillota</taxon>
        <taxon>Bacilli</taxon>
        <taxon>Bacillales</taxon>
        <taxon>Paenibacillaceae</taxon>
        <taxon>Paenibacillus</taxon>
    </lineage>
</organism>
<proteinExistence type="inferred from homology"/>
<dbReference type="SUPFAM" id="SSF56349">
    <property type="entry name" value="DNA breaking-rejoining enzymes"/>
    <property type="match status" value="1"/>
</dbReference>
<dbReference type="PANTHER" id="PTHR30349">
    <property type="entry name" value="PHAGE INTEGRASE-RELATED"/>
    <property type="match status" value="1"/>
</dbReference>
<dbReference type="STRING" id="494026.PGLA_05720"/>
<dbReference type="InterPro" id="IPR013762">
    <property type="entry name" value="Integrase-like_cat_sf"/>
</dbReference>
<keyword evidence="9" id="KW-1185">Reference proteome</keyword>
<evidence type="ECO:0000256" key="3">
    <source>
        <dbReference type="ARBA" id="ARBA00023125"/>
    </source>
</evidence>